<name>A0A2N5S280_9BASI</name>
<evidence type="ECO:0000313" key="2">
    <source>
        <dbReference type="Proteomes" id="UP000235388"/>
    </source>
</evidence>
<comment type="caution">
    <text evidence="1">The sequence shown here is derived from an EMBL/GenBank/DDBJ whole genome shotgun (WGS) entry which is preliminary data.</text>
</comment>
<organism evidence="1 2">
    <name type="scientific">Puccinia coronata f. sp. avenae</name>
    <dbReference type="NCBI Taxonomy" id="200324"/>
    <lineage>
        <taxon>Eukaryota</taxon>
        <taxon>Fungi</taxon>
        <taxon>Dikarya</taxon>
        <taxon>Basidiomycota</taxon>
        <taxon>Pucciniomycotina</taxon>
        <taxon>Pucciniomycetes</taxon>
        <taxon>Pucciniales</taxon>
        <taxon>Pucciniaceae</taxon>
        <taxon>Puccinia</taxon>
    </lineage>
</organism>
<dbReference type="Proteomes" id="UP000235388">
    <property type="component" value="Unassembled WGS sequence"/>
</dbReference>
<keyword evidence="2" id="KW-1185">Reference proteome</keyword>
<accession>A0A2N5S280</accession>
<protein>
    <submittedName>
        <fullName evidence="1">Uncharacterized protein</fullName>
    </submittedName>
</protein>
<sequence length="97" mass="10536">MLRHSAGEGKGIIARNEIHGGRIPRRFLASIRRPGRVGVEPFCSAGRGTGKVTPSIERRDQLVRDGCTANDTAGDFDRFSIAAEAVFYRLPAPQAQT</sequence>
<dbReference type="EMBL" id="PGCJ01001234">
    <property type="protein sequence ID" value="PLW07355.1"/>
    <property type="molecule type" value="Genomic_DNA"/>
</dbReference>
<reference evidence="1 2" key="1">
    <citation type="submission" date="2017-11" db="EMBL/GenBank/DDBJ databases">
        <title>De novo assembly and phasing of dikaryotic genomes from two isolates of Puccinia coronata f. sp. avenae, the causal agent of oat crown rust.</title>
        <authorList>
            <person name="Miller M.E."/>
            <person name="Zhang Y."/>
            <person name="Omidvar V."/>
            <person name="Sperschneider J."/>
            <person name="Schwessinger B."/>
            <person name="Raley C."/>
            <person name="Palmer J.M."/>
            <person name="Garnica D."/>
            <person name="Upadhyaya N."/>
            <person name="Rathjen J."/>
            <person name="Taylor J.M."/>
            <person name="Park R.F."/>
            <person name="Dodds P.N."/>
            <person name="Hirsch C.D."/>
            <person name="Kianian S.F."/>
            <person name="Figueroa M."/>
        </authorList>
    </citation>
    <scope>NUCLEOTIDE SEQUENCE [LARGE SCALE GENOMIC DNA]</scope>
    <source>
        <strain evidence="1">12NC29</strain>
    </source>
</reference>
<proteinExistence type="predicted"/>
<gene>
    <name evidence="1" type="ORF">PCANC_18887</name>
</gene>
<evidence type="ECO:0000313" key="1">
    <source>
        <dbReference type="EMBL" id="PLW07355.1"/>
    </source>
</evidence>
<dbReference type="AlphaFoldDB" id="A0A2N5S280"/>